<keyword evidence="5" id="KW-1133">Transmembrane helix</keyword>
<dbReference type="InterPro" id="IPR036543">
    <property type="entry name" value="Guanylate-bd_C_sf"/>
</dbReference>
<evidence type="ECO:0000313" key="7">
    <source>
        <dbReference type="Proteomes" id="UP000079169"/>
    </source>
</evidence>
<gene>
    <name evidence="8" type="primary">LOC103510262</name>
</gene>
<dbReference type="AlphaFoldDB" id="A0A3Q0IV47"/>
<accession>A0A3Q0IV47</accession>
<feature type="domain" description="GB1/RHD3-type G" evidence="6">
    <location>
        <begin position="45"/>
        <end position="272"/>
    </location>
</feature>
<keyword evidence="2" id="KW-0378">Hydrolase</keyword>
<dbReference type="Proteomes" id="UP000079169">
    <property type="component" value="Unplaced"/>
</dbReference>
<dbReference type="FunFam" id="3.40.50.300:FF:004169">
    <property type="entry name" value="Atlastin 3"/>
    <property type="match status" value="1"/>
</dbReference>
<evidence type="ECO:0000256" key="4">
    <source>
        <dbReference type="PROSITE-ProRule" id="PRU01052"/>
    </source>
</evidence>
<protein>
    <submittedName>
        <fullName evidence="8">Atlastin-like</fullName>
    </submittedName>
</protein>
<evidence type="ECO:0000259" key="6">
    <source>
        <dbReference type="PROSITE" id="PS51715"/>
    </source>
</evidence>
<feature type="transmembrane region" description="Helical" evidence="5">
    <location>
        <begin position="407"/>
        <end position="424"/>
    </location>
</feature>
<dbReference type="Gene3D" id="1.20.58.420">
    <property type="entry name" value="AHSP"/>
    <property type="match status" value="1"/>
</dbReference>
<name>A0A3Q0IV47_DIACI</name>
<dbReference type="InterPro" id="IPR015894">
    <property type="entry name" value="Guanylate-bd_N"/>
</dbReference>
<dbReference type="PANTHER" id="PTHR10751">
    <property type="entry name" value="GUANYLATE BINDING PROTEIN"/>
    <property type="match status" value="1"/>
</dbReference>
<organism evidence="7 8">
    <name type="scientific">Diaphorina citri</name>
    <name type="common">Asian citrus psyllid</name>
    <dbReference type="NCBI Taxonomy" id="121845"/>
    <lineage>
        <taxon>Eukaryota</taxon>
        <taxon>Metazoa</taxon>
        <taxon>Ecdysozoa</taxon>
        <taxon>Arthropoda</taxon>
        <taxon>Hexapoda</taxon>
        <taxon>Insecta</taxon>
        <taxon>Pterygota</taxon>
        <taxon>Neoptera</taxon>
        <taxon>Paraneoptera</taxon>
        <taxon>Hemiptera</taxon>
        <taxon>Sternorrhyncha</taxon>
        <taxon>Psylloidea</taxon>
        <taxon>Psyllidae</taxon>
        <taxon>Diaphorininae</taxon>
        <taxon>Diaphorina</taxon>
    </lineage>
</organism>
<evidence type="ECO:0000256" key="1">
    <source>
        <dbReference type="ARBA" id="ARBA00022741"/>
    </source>
</evidence>
<dbReference type="KEGG" id="dci:103510262"/>
<evidence type="ECO:0000256" key="3">
    <source>
        <dbReference type="ARBA" id="ARBA00023134"/>
    </source>
</evidence>
<dbReference type="GeneID" id="103510262"/>
<dbReference type="SUPFAM" id="SSF52540">
    <property type="entry name" value="P-loop containing nucleoside triphosphate hydrolases"/>
    <property type="match status" value="1"/>
</dbReference>
<keyword evidence="7" id="KW-1185">Reference proteome</keyword>
<feature type="transmembrane region" description="Helical" evidence="5">
    <location>
        <begin position="376"/>
        <end position="401"/>
    </location>
</feature>
<dbReference type="GO" id="GO:0005525">
    <property type="term" value="F:GTP binding"/>
    <property type="evidence" value="ECO:0007669"/>
    <property type="project" value="UniProtKB-KW"/>
</dbReference>
<dbReference type="GO" id="GO:0003924">
    <property type="term" value="F:GTPase activity"/>
    <property type="evidence" value="ECO:0007669"/>
    <property type="project" value="InterPro"/>
</dbReference>
<keyword evidence="3" id="KW-0342">GTP-binding</keyword>
<keyword evidence="5" id="KW-0812">Transmembrane</keyword>
<dbReference type="InterPro" id="IPR027417">
    <property type="entry name" value="P-loop_NTPase"/>
</dbReference>
<dbReference type="SUPFAM" id="SSF48340">
    <property type="entry name" value="Interferon-induced guanylate-binding protein 1 (GBP1), C-terminal domain"/>
    <property type="match status" value="1"/>
</dbReference>
<dbReference type="Gene3D" id="3.40.50.300">
    <property type="entry name" value="P-loop containing nucleotide triphosphate hydrolases"/>
    <property type="match status" value="2"/>
</dbReference>
<evidence type="ECO:0000256" key="5">
    <source>
        <dbReference type="SAM" id="Phobius"/>
    </source>
</evidence>
<evidence type="ECO:0000313" key="8">
    <source>
        <dbReference type="RefSeq" id="XP_026680151.1"/>
    </source>
</evidence>
<sequence length="464" mass="52312">MGGDFEEDSLPQYGAIQIVKSEEKHKFILDYEALERILLQDHVKDKHVVVVSVAGAFRKGKSFLLDFLLRYMNFTYIEEAPSGDWMGPDDVPLEGFSWRGGSERDTTGILMWSHVYIATLPTGEKAAVILYFDILFTESERLATQRYWEDWQLEQTLANPKPCHEMFAILESFPSPGSVRDWSFPYEAEYGEEGGRKILERRLQISEKQHAELQSLREHIKSCFSEISCFLMPHPGLKVATNPKFDGRLKDIEPDFKESLSQLVPILLAPENLLLKEISGVQVKAKDLVQYFKSYLNLFSGDELPEPKSMLVATAEANNLSAVAAAKVSVMKPGYKAVIEKSVEQAVLSRSNSYIGQPTNTSLSRQTSHNGRVYHFNFHCVVCVVFYIISGLCGLVGLYSVANTCNLLMGCALLTLITWAYIRYSGEMTDIGIKIDDVANTVWDNVCIPLSESVVLMYSPYREC</sequence>
<reference evidence="8" key="1">
    <citation type="submission" date="2025-08" db="UniProtKB">
        <authorList>
            <consortium name="RefSeq"/>
        </authorList>
    </citation>
    <scope>IDENTIFICATION</scope>
</reference>
<evidence type="ECO:0000256" key="2">
    <source>
        <dbReference type="ARBA" id="ARBA00022801"/>
    </source>
</evidence>
<dbReference type="InterPro" id="IPR030386">
    <property type="entry name" value="G_GB1_RHD3_dom"/>
</dbReference>
<dbReference type="PaxDb" id="121845-A0A3Q0IV47"/>
<proteinExistence type="inferred from homology"/>
<dbReference type="STRING" id="121845.A0A3Q0IV47"/>
<dbReference type="RefSeq" id="XP_026680151.1">
    <property type="nucleotide sequence ID" value="XM_026824350.1"/>
</dbReference>
<keyword evidence="5" id="KW-0472">Membrane</keyword>
<dbReference type="Pfam" id="PF02263">
    <property type="entry name" value="GBP"/>
    <property type="match status" value="2"/>
</dbReference>
<comment type="similarity">
    <text evidence="4">Belongs to the TRAFAC class dynamin-like GTPase superfamily. GB1/RHD3 GTPase family.</text>
</comment>
<keyword evidence="1" id="KW-0547">Nucleotide-binding</keyword>
<dbReference type="PROSITE" id="PS51715">
    <property type="entry name" value="G_GB1_RHD3"/>
    <property type="match status" value="1"/>
</dbReference>